<evidence type="ECO:0000256" key="2">
    <source>
        <dbReference type="SAM" id="Phobius"/>
    </source>
</evidence>
<evidence type="ECO:0000256" key="1">
    <source>
        <dbReference type="SAM" id="MobiDB-lite"/>
    </source>
</evidence>
<keyword evidence="2" id="KW-0472">Membrane</keyword>
<sequence>DYRLDGGSIIHSAVTVNITQVREAGATALLACVSYNASGDLDRLDKDNKRMAYVLLDFSDSEFWLWDDPIVKVFIALAVSVCVVLFLILTALVRWFRRRRQPRSSPDEFDWTLDPEFLMQATAKGAVSSQKKQKCKSHTTAVSRATRHSRIANKPDDSRGPSFESNNTLTTYISNSTEQLDGSGIQQSFSTAITKATMPKHLFFGTEIR</sequence>
<name>A0A433TWQ5_ELYCH</name>
<proteinExistence type="predicted"/>
<protein>
    <submittedName>
        <fullName evidence="3">Uncharacterized protein</fullName>
    </submittedName>
</protein>
<keyword evidence="4" id="KW-1185">Reference proteome</keyword>
<keyword evidence="2" id="KW-1133">Transmembrane helix</keyword>
<feature type="transmembrane region" description="Helical" evidence="2">
    <location>
        <begin position="73"/>
        <end position="96"/>
    </location>
</feature>
<accession>A0A433TWQ5</accession>
<dbReference type="EMBL" id="RQTK01000152">
    <property type="protein sequence ID" value="RUS86034.1"/>
    <property type="molecule type" value="Genomic_DNA"/>
</dbReference>
<keyword evidence="2" id="KW-0812">Transmembrane</keyword>
<dbReference type="AlphaFoldDB" id="A0A433TWQ5"/>
<organism evidence="3 4">
    <name type="scientific">Elysia chlorotica</name>
    <name type="common">Eastern emerald elysia</name>
    <name type="synonym">Sea slug</name>
    <dbReference type="NCBI Taxonomy" id="188477"/>
    <lineage>
        <taxon>Eukaryota</taxon>
        <taxon>Metazoa</taxon>
        <taxon>Spiralia</taxon>
        <taxon>Lophotrochozoa</taxon>
        <taxon>Mollusca</taxon>
        <taxon>Gastropoda</taxon>
        <taxon>Heterobranchia</taxon>
        <taxon>Euthyneura</taxon>
        <taxon>Panpulmonata</taxon>
        <taxon>Sacoglossa</taxon>
        <taxon>Placobranchoidea</taxon>
        <taxon>Plakobranchidae</taxon>
        <taxon>Elysia</taxon>
    </lineage>
</organism>
<dbReference type="Proteomes" id="UP000271974">
    <property type="component" value="Unassembled WGS sequence"/>
</dbReference>
<feature type="non-terminal residue" evidence="3">
    <location>
        <position position="1"/>
    </location>
</feature>
<comment type="caution">
    <text evidence="3">The sequence shown here is derived from an EMBL/GenBank/DDBJ whole genome shotgun (WGS) entry which is preliminary data.</text>
</comment>
<feature type="region of interest" description="Disordered" evidence="1">
    <location>
        <begin position="137"/>
        <end position="167"/>
    </location>
</feature>
<reference evidence="3 4" key="1">
    <citation type="submission" date="2019-01" db="EMBL/GenBank/DDBJ databases">
        <title>A draft genome assembly of the solar-powered sea slug Elysia chlorotica.</title>
        <authorList>
            <person name="Cai H."/>
            <person name="Li Q."/>
            <person name="Fang X."/>
            <person name="Li J."/>
            <person name="Curtis N.E."/>
            <person name="Altenburger A."/>
            <person name="Shibata T."/>
            <person name="Feng M."/>
            <person name="Maeda T."/>
            <person name="Schwartz J.A."/>
            <person name="Shigenobu S."/>
            <person name="Lundholm N."/>
            <person name="Nishiyama T."/>
            <person name="Yang H."/>
            <person name="Hasebe M."/>
            <person name="Li S."/>
            <person name="Pierce S.K."/>
            <person name="Wang J."/>
        </authorList>
    </citation>
    <scope>NUCLEOTIDE SEQUENCE [LARGE SCALE GENOMIC DNA]</scope>
    <source>
        <strain evidence="3">EC2010</strain>
        <tissue evidence="3">Whole organism of an adult</tissue>
    </source>
</reference>
<evidence type="ECO:0000313" key="4">
    <source>
        <dbReference type="Proteomes" id="UP000271974"/>
    </source>
</evidence>
<evidence type="ECO:0000313" key="3">
    <source>
        <dbReference type="EMBL" id="RUS86034.1"/>
    </source>
</evidence>
<gene>
    <name evidence="3" type="ORF">EGW08_006188</name>
</gene>